<protein>
    <recommendedName>
        <fullName evidence="4">Xylanase inhibitor N-terminal domain-containing protein</fullName>
    </recommendedName>
</protein>
<evidence type="ECO:0000256" key="3">
    <source>
        <dbReference type="ARBA" id="ARBA00022801"/>
    </source>
</evidence>
<dbReference type="EMBL" id="JBJKBG010000005">
    <property type="protein sequence ID" value="KAL3739114.1"/>
    <property type="molecule type" value="Genomic_DNA"/>
</dbReference>
<dbReference type="InterPro" id="IPR032861">
    <property type="entry name" value="TAXi_N"/>
</dbReference>
<keyword evidence="3" id="KW-0378">Hydrolase</keyword>
<dbReference type="GO" id="GO:0006508">
    <property type="term" value="P:proteolysis"/>
    <property type="evidence" value="ECO:0007669"/>
    <property type="project" value="UniProtKB-KW"/>
</dbReference>
<dbReference type="SUPFAM" id="SSF50630">
    <property type="entry name" value="Acid proteases"/>
    <property type="match status" value="1"/>
</dbReference>
<feature type="domain" description="Xylanase inhibitor N-terminal" evidence="4">
    <location>
        <begin position="3"/>
        <end position="75"/>
    </location>
</feature>
<dbReference type="Proteomes" id="UP001634007">
    <property type="component" value="Unassembled WGS sequence"/>
</dbReference>
<comment type="caution">
    <text evidence="5">The sequence shown here is derived from an EMBL/GenBank/DDBJ whole genome shotgun (WGS) entry which is preliminary data.</text>
</comment>
<accession>A0ABD3KGQ3</accession>
<evidence type="ECO:0000313" key="5">
    <source>
        <dbReference type="EMBL" id="KAL3739114.1"/>
    </source>
</evidence>
<comment type="similarity">
    <text evidence="1">Belongs to the peptidase A1 family.</text>
</comment>
<dbReference type="PANTHER" id="PTHR47967">
    <property type="entry name" value="OS07G0603500 PROTEIN-RELATED"/>
    <property type="match status" value="1"/>
</dbReference>
<dbReference type="InterPro" id="IPR021109">
    <property type="entry name" value="Peptidase_aspartic_dom_sf"/>
</dbReference>
<dbReference type="Gene3D" id="2.40.70.10">
    <property type="entry name" value="Acid Proteases"/>
    <property type="match status" value="2"/>
</dbReference>
<evidence type="ECO:0000256" key="2">
    <source>
        <dbReference type="ARBA" id="ARBA00022670"/>
    </source>
</evidence>
<dbReference type="AlphaFoldDB" id="A0ABD3KGQ3"/>
<reference evidence="5 6" key="1">
    <citation type="submission" date="2024-11" db="EMBL/GenBank/DDBJ databases">
        <title>Chromosome-level genome assembly of Eucalyptus globulus Labill. provides insights into its genome evolution.</title>
        <authorList>
            <person name="Li X."/>
        </authorList>
    </citation>
    <scope>NUCLEOTIDE SEQUENCE [LARGE SCALE GENOMIC DNA]</scope>
    <source>
        <strain evidence="5">CL2024</strain>
        <tissue evidence="5">Fresh tender leaves</tissue>
    </source>
</reference>
<dbReference type="GO" id="GO:0008233">
    <property type="term" value="F:peptidase activity"/>
    <property type="evidence" value="ECO:0007669"/>
    <property type="project" value="UniProtKB-KW"/>
</dbReference>
<evidence type="ECO:0000256" key="1">
    <source>
        <dbReference type="ARBA" id="ARBA00007447"/>
    </source>
</evidence>
<dbReference type="Pfam" id="PF14543">
    <property type="entry name" value="TAXi_N"/>
    <property type="match status" value="1"/>
</dbReference>
<gene>
    <name evidence="5" type="ORF">ACJRO7_020505</name>
</gene>
<dbReference type="PANTHER" id="PTHR47967:SF66">
    <property type="entry name" value="ASPARTIC PROTEINASE CDR1-RELATED"/>
    <property type="match status" value="1"/>
</dbReference>
<sequence length="308" mass="35249">MNFWLENPRVTIMGIADRGSDLIWRQCKTWTDCFKQASLLFDPRKSWTYKDIPCHMLLCRVIDQTSCRGARLCEYPSRGDLHHCVHLRQIRGTKVLFGFGQDNDDDHMSGILGLEATGRKSSYCLVTYSSDDGISSKLNFWANAMYAGCGVTFYYLTLEVVSVSKTRIEFTSDETFASVDLGPTLTPLPYDFYTKIEAAMVKGRDVCRARHSYHDIPFRGRELRLSSRNTFVRIANVICFAVNPGQMTIYGNFAQMDYLGGYDTQHMKLSFMPVDCPSHQFLLYFASSNFISRPVQKCYPVLKLFAFD</sequence>
<name>A0ABD3KGQ3_EUCGL</name>
<evidence type="ECO:0000313" key="6">
    <source>
        <dbReference type="Proteomes" id="UP001634007"/>
    </source>
</evidence>
<keyword evidence="2" id="KW-0645">Protease</keyword>
<proteinExistence type="inferred from homology"/>
<evidence type="ECO:0000259" key="4">
    <source>
        <dbReference type="Pfam" id="PF14543"/>
    </source>
</evidence>
<organism evidence="5 6">
    <name type="scientific">Eucalyptus globulus</name>
    <name type="common">Tasmanian blue gum</name>
    <dbReference type="NCBI Taxonomy" id="34317"/>
    <lineage>
        <taxon>Eukaryota</taxon>
        <taxon>Viridiplantae</taxon>
        <taxon>Streptophyta</taxon>
        <taxon>Embryophyta</taxon>
        <taxon>Tracheophyta</taxon>
        <taxon>Spermatophyta</taxon>
        <taxon>Magnoliopsida</taxon>
        <taxon>eudicotyledons</taxon>
        <taxon>Gunneridae</taxon>
        <taxon>Pentapetalae</taxon>
        <taxon>rosids</taxon>
        <taxon>malvids</taxon>
        <taxon>Myrtales</taxon>
        <taxon>Myrtaceae</taxon>
        <taxon>Myrtoideae</taxon>
        <taxon>Eucalypteae</taxon>
        <taxon>Eucalyptus</taxon>
    </lineage>
</organism>
<keyword evidence="6" id="KW-1185">Reference proteome</keyword>
<dbReference type="InterPro" id="IPR051708">
    <property type="entry name" value="Plant_Aspart_Prot_A1"/>
</dbReference>